<protein>
    <recommendedName>
        <fullName evidence="4">HIT domain-containing protein</fullName>
    </recommendedName>
</protein>
<dbReference type="Pfam" id="PF01230">
    <property type="entry name" value="HIT"/>
    <property type="match status" value="1"/>
</dbReference>
<dbReference type="Proteomes" id="UP000179183">
    <property type="component" value="Unassembled WGS sequence"/>
</dbReference>
<dbReference type="InterPro" id="IPR036265">
    <property type="entry name" value="HIT-like_sf"/>
</dbReference>
<feature type="short sequence motif" description="Histidine triad motif" evidence="2 3">
    <location>
        <begin position="93"/>
        <end position="97"/>
    </location>
</feature>
<evidence type="ECO:0000256" key="1">
    <source>
        <dbReference type="PIRSR" id="PIRSR601310-1"/>
    </source>
</evidence>
<gene>
    <name evidence="5" type="ORF">A3D34_02485</name>
</gene>
<evidence type="ECO:0000256" key="3">
    <source>
        <dbReference type="PROSITE-ProRule" id="PRU00464"/>
    </source>
</evidence>
<dbReference type="InterPro" id="IPR011146">
    <property type="entry name" value="HIT-like"/>
</dbReference>
<evidence type="ECO:0000259" key="4">
    <source>
        <dbReference type="PROSITE" id="PS51084"/>
    </source>
</evidence>
<dbReference type="InterPro" id="IPR001310">
    <property type="entry name" value="Histidine_triad_HIT"/>
</dbReference>
<dbReference type="GO" id="GO:0009117">
    <property type="term" value="P:nucleotide metabolic process"/>
    <property type="evidence" value="ECO:0007669"/>
    <property type="project" value="TreeGrafter"/>
</dbReference>
<reference evidence="5 6" key="1">
    <citation type="journal article" date="2016" name="Nat. Commun.">
        <title>Thousands of microbial genomes shed light on interconnected biogeochemical processes in an aquifer system.</title>
        <authorList>
            <person name="Anantharaman K."/>
            <person name="Brown C.T."/>
            <person name="Hug L.A."/>
            <person name="Sharon I."/>
            <person name="Castelle C.J."/>
            <person name="Probst A.J."/>
            <person name="Thomas B.C."/>
            <person name="Singh A."/>
            <person name="Wilkins M.J."/>
            <person name="Karaoz U."/>
            <person name="Brodie E.L."/>
            <person name="Williams K.H."/>
            <person name="Hubbard S.S."/>
            <person name="Banfield J.F."/>
        </authorList>
    </citation>
    <scope>NUCLEOTIDE SEQUENCE [LARGE SCALE GENOMIC DNA]</scope>
</reference>
<dbReference type="GO" id="GO:0003824">
    <property type="term" value="F:catalytic activity"/>
    <property type="evidence" value="ECO:0007669"/>
    <property type="project" value="InterPro"/>
</dbReference>
<dbReference type="PANTHER" id="PTHR46648:SF1">
    <property type="entry name" value="ADENOSINE 5'-MONOPHOSPHORAMIDASE HNT1"/>
    <property type="match status" value="1"/>
</dbReference>
<dbReference type="PRINTS" id="PR00332">
    <property type="entry name" value="HISTRIAD"/>
</dbReference>
<feature type="domain" description="HIT" evidence="4">
    <location>
        <begin position="5"/>
        <end position="108"/>
    </location>
</feature>
<feature type="active site" description="Tele-AMP-histidine intermediate" evidence="1">
    <location>
        <position position="95"/>
    </location>
</feature>
<dbReference type="SUPFAM" id="SSF54197">
    <property type="entry name" value="HIT-like"/>
    <property type="match status" value="1"/>
</dbReference>
<dbReference type="AlphaFoldDB" id="A0A1G2HZ84"/>
<accession>A0A1G2HZ84</accession>
<organism evidence="5 6">
    <name type="scientific">Candidatus Staskawiczbacteria bacterium RIFCSPHIGHO2_02_FULL_33_16</name>
    <dbReference type="NCBI Taxonomy" id="1802204"/>
    <lineage>
        <taxon>Bacteria</taxon>
        <taxon>Candidatus Staskawicziibacteriota</taxon>
    </lineage>
</organism>
<dbReference type="PROSITE" id="PS51084">
    <property type="entry name" value="HIT_2"/>
    <property type="match status" value="1"/>
</dbReference>
<evidence type="ECO:0000313" key="5">
    <source>
        <dbReference type="EMBL" id="OGZ67118.1"/>
    </source>
</evidence>
<dbReference type="Gene3D" id="3.30.428.10">
    <property type="entry name" value="HIT-like"/>
    <property type="match status" value="1"/>
</dbReference>
<proteinExistence type="predicted"/>
<dbReference type="PANTHER" id="PTHR46648">
    <property type="entry name" value="HIT FAMILY PROTEIN 1"/>
    <property type="match status" value="1"/>
</dbReference>
<sequence length="127" mass="14598">MENCVFCKIIDREIPSFIIDEDDTLIVFVSRENHPLIVPKKHIPNIFELDDETAAAIMKKAIKIATATKAALESDGIYITQTNGEAAGQDVFHYHMHIYPKWSDQRTLERDDKSRQDLAEKIKEKLL</sequence>
<dbReference type="EMBL" id="MHOQ01000011">
    <property type="protein sequence ID" value="OGZ67118.1"/>
    <property type="molecule type" value="Genomic_DNA"/>
</dbReference>
<name>A0A1G2HZ84_9BACT</name>
<evidence type="ECO:0000313" key="6">
    <source>
        <dbReference type="Proteomes" id="UP000179183"/>
    </source>
</evidence>
<comment type="caution">
    <text evidence="5">The sequence shown here is derived from an EMBL/GenBank/DDBJ whole genome shotgun (WGS) entry which is preliminary data.</text>
</comment>
<evidence type="ECO:0000256" key="2">
    <source>
        <dbReference type="PIRSR" id="PIRSR601310-3"/>
    </source>
</evidence>